<feature type="domain" description="Integrase catalytic" evidence="2">
    <location>
        <begin position="153"/>
        <end position="347"/>
    </location>
</feature>
<dbReference type="Pfam" id="PF17921">
    <property type="entry name" value="Integrase_H2C2"/>
    <property type="match status" value="1"/>
</dbReference>
<evidence type="ECO:0000313" key="4">
    <source>
        <dbReference type="Proteomes" id="UP000008281"/>
    </source>
</evidence>
<gene>
    <name evidence="3" type="ORF">CRE_20998</name>
</gene>
<dbReference type="InterPro" id="IPR001584">
    <property type="entry name" value="Integrase_cat-core"/>
</dbReference>
<protein>
    <recommendedName>
        <fullName evidence="2">Integrase catalytic domain-containing protein</fullName>
    </recommendedName>
</protein>
<dbReference type="PANTHER" id="PTHR47331:SF1">
    <property type="entry name" value="GAG-LIKE PROTEIN"/>
    <property type="match status" value="1"/>
</dbReference>
<dbReference type="HOGENOM" id="CLU_420496_0_0_1"/>
<dbReference type="Gene3D" id="3.30.420.10">
    <property type="entry name" value="Ribonuclease H-like superfamily/Ribonuclease H"/>
    <property type="match status" value="1"/>
</dbReference>
<dbReference type="eggNOG" id="KOG0017">
    <property type="taxonomic scope" value="Eukaryota"/>
</dbReference>
<accession>E3NJV2</accession>
<keyword evidence="4" id="KW-1185">Reference proteome</keyword>
<dbReference type="AlphaFoldDB" id="E3NJV2"/>
<sequence length="652" mass="73822">MERKKKVTTPAANKEAQTPSDTVMTTDIRVTRKGSFIPFYATKSLTKLTRIVVQILCSFSIPLKNKSWEKSSDETVHQIGLPAPQSKEHYMACEALDCKYPTDIEFKIDTQGIRRVHRRIEPPVLPQEASEPIFIHNRHPLAQLIARDTHEINGHLPETCTVSAIRTKYWIPKLGGILKDIIRECVECQKISQKAYVFIYTGLNNHGAVLKIVPDGTAFRYIQTLNVIFGEVGVPKSIYSDNASTFKLSGEIINKDVKNADYSQSLVEYLARELINFKFITPLAPWQGGIHERVVKLVKTQITKECGARMYDYYSLQYVVSRAQSMVNNRPLIPHARSPGDMVALRPFDFINPGVLTEIPAESEEPNVLPRSTEATVRAHLDKMEAATERMWKLWSTGYLLHLRENMHKKKRCSLIKPEVGQVVIVVTKLVKRHKWPLGIITKVERSERDGQIRSAIVKVKGKLYSRAVCQLIPLELHPLNHPSTQAVKQVDQAEDNNSFELPTPAILEDPDMRYAPEPFPTNDLPNIAEAEYNLPESNLPLNPITDKLECIGEPGEPDYEDFELLGNGVEDESIYQDPQRIIPAEAAEDDFAELSTGRVREYLSRKAKSLPINYVHISDASAEAKNPSRPPPRECCQLYQRMFSVANLKVI</sequence>
<proteinExistence type="predicted"/>
<evidence type="ECO:0000256" key="1">
    <source>
        <dbReference type="SAM" id="MobiDB-lite"/>
    </source>
</evidence>
<evidence type="ECO:0000313" key="3">
    <source>
        <dbReference type="EMBL" id="EFP01321.1"/>
    </source>
</evidence>
<dbReference type="OrthoDB" id="5868911at2759"/>
<reference evidence="3" key="1">
    <citation type="submission" date="2007-07" db="EMBL/GenBank/DDBJ databases">
        <title>PCAP assembly of the Caenorhabditis remanei genome.</title>
        <authorList>
            <consortium name="The Caenorhabditis remanei Sequencing Consortium"/>
            <person name="Wilson R.K."/>
        </authorList>
    </citation>
    <scope>NUCLEOTIDE SEQUENCE [LARGE SCALE GENOMIC DNA]</scope>
    <source>
        <strain evidence="3">PB4641</strain>
    </source>
</reference>
<dbReference type="EMBL" id="DS268761">
    <property type="protein sequence ID" value="EFP01321.1"/>
    <property type="molecule type" value="Genomic_DNA"/>
</dbReference>
<dbReference type="OMA" id="DTHEING"/>
<dbReference type="InterPro" id="IPR012337">
    <property type="entry name" value="RNaseH-like_sf"/>
</dbReference>
<dbReference type="STRING" id="31234.E3NJV2"/>
<dbReference type="PANTHER" id="PTHR47331">
    <property type="entry name" value="PHD-TYPE DOMAIN-CONTAINING PROTEIN"/>
    <property type="match status" value="1"/>
</dbReference>
<dbReference type="InParanoid" id="E3NJV2"/>
<dbReference type="InterPro" id="IPR040676">
    <property type="entry name" value="DUF5641"/>
</dbReference>
<name>E3NJV2_CAERE</name>
<dbReference type="InterPro" id="IPR036397">
    <property type="entry name" value="RNaseH_sf"/>
</dbReference>
<dbReference type="GO" id="GO:0003676">
    <property type="term" value="F:nucleic acid binding"/>
    <property type="evidence" value="ECO:0007669"/>
    <property type="project" value="InterPro"/>
</dbReference>
<feature type="region of interest" description="Disordered" evidence="1">
    <location>
        <begin position="1"/>
        <end position="20"/>
    </location>
</feature>
<evidence type="ECO:0000259" key="2">
    <source>
        <dbReference type="PROSITE" id="PS50994"/>
    </source>
</evidence>
<dbReference type="PROSITE" id="PS50994">
    <property type="entry name" value="INTEGRASE"/>
    <property type="match status" value="1"/>
</dbReference>
<organism evidence="4">
    <name type="scientific">Caenorhabditis remanei</name>
    <name type="common">Caenorhabditis vulgaris</name>
    <dbReference type="NCBI Taxonomy" id="31234"/>
    <lineage>
        <taxon>Eukaryota</taxon>
        <taxon>Metazoa</taxon>
        <taxon>Ecdysozoa</taxon>
        <taxon>Nematoda</taxon>
        <taxon>Chromadorea</taxon>
        <taxon>Rhabditida</taxon>
        <taxon>Rhabditina</taxon>
        <taxon>Rhabditomorpha</taxon>
        <taxon>Rhabditoidea</taxon>
        <taxon>Rhabditidae</taxon>
        <taxon>Peloderinae</taxon>
        <taxon>Caenorhabditis</taxon>
    </lineage>
</organism>
<dbReference type="SUPFAM" id="SSF53098">
    <property type="entry name" value="Ribonuclease H-like"/>
    <property type="match status" value="1"/>
</dbReference>
<dbReference type="Gene3D" id="1.10.340.70">
    <property type="match status" value="1"/>
</dbReference>
<dbReference type="Pfam" id="PF18701">
    <property type="entry name" value="DUF5641"/>
    <property type="match status" value="1"/>
</dbReference>
<dbReference type="InterPro" id="IPR041588">
    <property type="entry name" value="Integrase_H2C2"/>
</dbReference>
<dbReference type="GO" id="GO:0015074">
    <property type="term" value="P:DNA integration"/>
    <property type="evidence" value="ECO:0007669"/>
    <property type="project" value="InterPro"/>
</dbReference>
<dbReference type="Proteomes" id="UP000008281">
    <property type="component" value="Unassembled WGS sequence"/>
</dbReference>